<dbReference type="RefSeq" id="WP_345731501.1">
    <property type="nucleotide sequence ID" value="NZ_BAAAYN010000043.1"/>
</dbReference>
<reference evidence="4" key="1">
    <citation type="journal article" date="2019" name="Int. J. Syst. Evol. Microbiol.">
        <title>The Global Catalogue of Microorganisms (GCM) 10K type strain sequencing project: providing services to taxonomists for standard genome sequencing and annotation.</title>
        <authorList>
            <consortium name="The Broad Institute Genomics Platform"/>
            <consortium name="The Broad Institute Genome Sequencing Center for Infectious Disease"/>
            <person name="Wu L."/>
            <person name="Ma J."/>
        </authorList>
    </citation>
    <scope>NUCLEOTIDE SEQUENCE [LARGE SCALE GENOMIC DNA]</scope>
    <source>
        <strain evidence="4">JCM 9458</strain>
    </source>
</reference>
<keyword evidence="1" id="KW-0732">Signal</keyword>
<accession>A0ABP6T522</accession>
<feature type="domain" description="DUF732" evidence="2">
    <location>
        <begin position="130"/>
        <end position="190"/>
    </location>
</feature>
<dbReference type="InterPro" id="IPR007969">
    <property type="entry name" value="DUF732"/>
</dbReference>
<organism evidence="3 4">
    <name type="scientific">Cryptosporangium minutisporangium</name>
    <dbReference type="NCBI Taxonomy" id="113569"/>
    <lineage>
        <taxon>Bacteria</taxon>
        <taxon>Bacillati</taxon>
        <taxon>Actinomycetota</taxon>
        <taxon>Actinomycetes</taxon>
        <taxon>Cryptosporangiales</taxon>
        <taxon>Cryptosporangiaceae</taxon>
        <taxon>Cryptosporangium</taxon>
    </lineage>
</organism>
<name>A0ABP6T522_9ACTN</name>
<dbReference type="Proteomes" id="UP001501676">
    <property type="component" value="Unassembled WGS sequence"/>
</dbReference>
<feature type="signal peptide" evidence="1">
    <location>
        <begin position="1"/>
        <end position="27"/>
    </location>
</feature>
<proteinExistence type="predicted"/>
<keyword evidence="4" id="KW-1185">Reference proteome</keyword>
<feature type="chain" id="PRO_5046774848" description="DUF732 domain-containing protein" evidence="1">
    <location>
        <begin position="28"/>
        <end position="199"/>
    </location>
</feature>
<dbReference type="Pfam" id="PF05305">
    <property type="entry name" value="DUF732"/>
    <property type="match status" value="1"/>
</dbReference>
<dbReference type="EMBL" id="BAAAYN010000043">
    <property type="protein sequence ID" value="GAA3393417.1"/>
    <property type="molecule type" value="Genomic_DNA"/>
</dbReference>
<sequence>MGYRVSFGLRLLAVAAVVGMVVWGASAADVGAPKGLQNAIETLTGGPAAANAATPTASASAAPTAAATPTASAAATTAAATVRPFMATVTNTCVPDASLPKTYYAGKNCADPDLRYTKYLVTLSSEVYRVVGYQPKMVQLGEETCDALATYDQSRVVMDVTQWLVAEQNPTKPRQAALSVLNAATQNLCPALRSKVTIA</sequence>
<comment type="caution">
    <text evidence="3">The sequence shown here is derived from an EMBL/GenBank/DDBJ whole genome shotgun (WGS) entry which is preliminary data.</text>
</comment>
<gene>
    <name evidence="3" type="ORF">GCM10020369_58860</name>
</gene>
<evidence type="ECO:0000259" key="2">
    <source>
        <dbReference type="Pfam" id="PF05305"/>
    </source>
</evidence>
<evidence type="ECO:0000256" key="1">
    <source>
        <dbReference type="SAM" id="SignalP"/>
    </source>
</evidence>
<evidence type="ECO:0000313" key="3">
    <source>
        <dbReference type="EMBL" id="GAA3393417.1"/>
    </source>
</evidence>
<evidence type="ECO:0000313" key="4">
    <source>
        <dbReference type="Proteomes" id="UP001501676"/>
    </source>
</evidence>
<protein>
    <recommendedName>
        <fullName evidence="2">DUF732 domain-containing protein</fullName>
    </recommendedName>
</protein>